<dbReference type="Pfam" id="PF25534">
    <property type="entry name" value="DUF7918"/>
    <property type="match status" value="1"/>
</dbReference>
<dbReference type="EMBL" id="KV423960">
    <property type="protein sequence ID" value="KZT57653.1"/>
    <property type="molecule type" value="Genomic_DNA"/>
</dbReference>
<evidence type="ECO:0000313" key="4">
    <source>
        <dbReference type="Proteomes" id="UP000076842"/>
    </source>
</evidence>
<gene>
    <name evidence="3" type="ORF">CALCODRAFT_555216</name>
</gene>
<keyword evidence="4" id="KW-1185">Reference proteome</keyword>
<feature type="compositionally biased region" description="Low complexity" evidence="1">
    <location>
        <begin position="311"/>
        <end position="326"/>
    </location>
</feature>
<dbReference type="OrthoDB" id="3364132at2759"/>
<organism evidence="3 4">
    <name type="scientific">Calocera cornea HHB12733</name>
    <dbReference type="NCBI Taxonomy" id="1353952"/>
    <lineage>
        <taxon>Eukaryota</taxon>
        <taxon>Fungi</taxon>
        <taxon>Dikarya</taxon>
        <taxon>Basidiomycota</taxon>
        <taxon>Agaricomycotina</taxon>
        <taxon>Dacrymycetes</taxon>
        <taxon>Dacrymycetales</taxon>
        <taxon>Dacrymycetaceae</taxon>
        <taxon>Calocera</taxon>
    </lineage>
</organism>
<feature type="domain" description="DUF7918" evidence="2">
    <location>
        <begin position="11"/>
        <end position="202"/>
    </location>
</feature>
<evidence type="ECO:0000259" key="2">
    <source>
        <dbReference type="Pfam" id="PF25534"/>
    </source>
</evidence>
<evidence type="ECO:0000313" key="3">
    <source>
        <dbReference type="EMBL" id="KZT57653.1"/>
    </source>
</evidence>
<dbReference type="InterPro" id="IPR057678">
    <property type="entry name" value="DUF7918"/>
</dbReference>
<reference evidence="3 4" key="1">
    <citation type="journal article" date="2016" name="Mol. Biol. Evol.">
        <title>Comparative Genomics of Early-Diverging Mushroom-Forming Fungi Provides Insights into the Origins of Lignocellulose Decay Capabilities.</title>
        <authorList>
            <person name="Nagy L.G."/>
            <person name="Riley R."/>
            <person name="Tritt A."/>
            <person name="Adam C."/>
            <person name="Daum C."/>
            <person name="Floudas D."/>
            <person name="Sun H."/>
            <person name="Yadav J.S."/>
            <person name="Pangilinan J."/>
            <person name="Larsson K.H."/>
            <person name="Matsuura K."/>
            <person name="Barry K."/>
            <person name="Labutti K."/>
            <person name="Kuo R."/>
            <person name="Ohm R.A."/>
            <person name="Bhattacharya S.S."/>
            <person name="Shirouzu T."/>
            <person name="Yoshinaga Y."/>
            <person name="Martin F.M."/>
            <person name="Grigoriev I.V."/>
            <person name="Hibbett D.S."/>
        </authorList>
    </citation>
    <scope>NUCLEOTIDE SEQUENCE [LARGE SCALE GENOMIC DNA]</scope>
    <source>
        <strain evidence="3 4">HHB12733</strain>
    </source>
</reference>
<feature type="compositionally biased region" description="Acidic residues" evidence="1">
    <location>
        <begin position="240"/>
        <end position="262"/>
    </location>
</feature>
<dbReference type="PANTHER" id="PTHR36223">
    <property type="entry name" value="BETA-LACTAMASE-TYPE TRANSPEPTIDASE FOLD DOMAIN CONTAINING PROTEIN"/>
    <property type="match status" value="1"/>
</dbReference>
<accession>A0A165G6E3</accession>
<dbReference type="Proteomes" id="UP000076842">
    <property type="component" value="Unassembled WGS sequence"/>
</dbReference>
<dbReference type="STRING" id="1353952.A0A165G6E3"/>
<protein>
    <recommendedName>
        <fullName evidence="2">DUF7918 domain-containing protein</fullName>
    </recommendedName>
</protein>
<dbReference type="PANTHER" id="PTHR36223:SF1">
    <property type="entry name" value="TRANSCRIPTION ELONGATION FACTOR EAF N-TERMINAL DOMAIN-CONTAINING PROTEIN"/>
    <property type="match status" value="1"/>
</dbReference>
<dbReference type="InParanoid" id="A0A165G6E3"/>
<feature type="compositionally biased region" description="Basic and acidic residues" evidence="1">
    <location>
        <begin position="263"/>
        <end position="274"/>
    </location>
</feature>
<feature type="compositionally biased region" description="Pro residues" evidence="1">
    <location>
        <begin position="207"/>
        <end position="221"/>
    </location>
</feature>
<sequence>MPSLRHYRAYLMADGEKLPEYKVEIVDNGNTVRCWVPSEVGREFSIHWKDTAKVSQTAGYVYVDGEHVGGRFIRPEDIDGHVYLESRPLDAHTTASFKFGSMLLTDEESDVEAEHVVKELGSIRIMIKEGMIGEAYNHEYKEVEHKPVNERTKKAGGHRVVLGKQKRAPQTWKQFYPFKTEPTTFVFLYRPYELLRAMEIAPDEPQRAPPPAATRPAPPPTHVDRVKSEETGSSFFGSSGEEEEPEIKEEQDDDDDDDEDEEEVRRLEERLARIKERRKPRPVSLDAGPHRNLGKRKRDVIDLTFSEDESASGSASGSGSQSQSSSNSRPFKRMKVEPVERKFVPVRSSVRPFVKGEVIDLT</sequence>
<evidence type="ECO:0000256" key="1">
    <source>
        <dbReference type="SAM" id="MobiDB-lite"/>
    </source>
</evidence>
<dbReference type="AlphaFoldDB" id="A0A165G6E3"/>
<feature type="region of interest" description="Disordered" evidence="1">
    <location>
        <begin position="203"/>
        <end position="337"/>
    </location>
</feature>
<proteinExistence type="predicted"/>
<name>A0A165G6E3_9BASI</name>